<gene>
    <name evidence="1" type="ORF">Ari01nite_93150</name>
</gene>
<dbReference type="AlphaFoldDB" id="A0A919K6J2"/>
<evidence type="ECO:0000313" key="1">
    <source>
        <dbReference type="EMBL" id="GIF01851.1"/>
    </source>
</evidence>
<sequence length="161" mass="16607">MSAGISGWSDPPEPDDQVLFAEPTTDLAFTGSPVPAKQVEVAAAGSQVEVSPPADSPVPVEAGQPWAGTIIDAAPTTADDIATVVLAVPDVTRLHAGRFGEAATYLPGRRVTGVQVRDEVIEVHVVVAGQIPVRRTAQSIHEAVAALVATPVHVVIEDIAI</sequence>
<dbReference type="Proteomes" id="UP000636960">
    <property type="component" value="Unassembled WGS sequence"/>
</dbReference>
<dbReference type="RefSeq" id="WP_203790786.1">
    <property type="nucleotide sequence ID" value="NZ_BOMV01000113.1"/>
</dbReference>
<keyword evidence="2" id="KW-1185">Reference proteome</keyword>
<accession>A0A919K6J2</accession>
<evidence type="ECO:0008006" key="3">
    <source>
        <dbReference type="Google" id="ProtNLM"/>
    </source>
</evidence>
<protein>
    <recommendedName>
        <fullName evidence="3">Asp23/Gls24 family envelope stress response protein</fullName>
    </recommendedName>
</protein>
<dbReference type="EMBL" id="BOMV01000113">
    <property type="protein sequence ID" value="GIF01851.1"/>
    <property type="molecule type" value="Genomic_DNA"/>
</dbReference>
<name>A0A919K6J2_9ACTN</name>
<comment type="caution">
    <text evidence="1">The sequence shown here is derived from an EMBL/GenBank/DDBJ whole genome shotgun (WGS) entry which is preliminary data.</text>
</comment>
<evidence type="ECO:0000313" key="2">
    <source>
        <dbReference type="Proteomes" id="UP000636960"/>
    </source>
</evidence>
<proteinExistence type="predicted"/>
<reference evidence="1" key="1">
    <citation type="submission" date="2021-01" db="EMBL/GenBank/DDBJ databases">
        <title>Whole genome shotgun sequence of Actinoplanes rishiriensis NBRC 108556.</title>
        <authorList>
            <person name="Komaki H."/>
            <person name="Tamura T."/>
        </authorList>
    </citation>
    <scope>NUCLEOTIDE SEQUENCE</scope>
    <source>
        <strain evidence="1">NBRC 108556</strain>
    </source>
</reference>
<organism evidence="1 2">
    <name type="scientific">Paractinoplanes rishiriensis</name>
    <dbReference type="NCBI Taxonomy" id="1050105"/>
    <lineage>
        <taxon>Bacteria</taxon>
        <taxon>Bacillati</taxon>
        <taxon>Actinomycetota</taxon>
        <taxon>Actinomycetes</taxon>
        <taxon>Micromonosporales</taxon>
        <taxon>Micromonosporaceae</taxon>
        <taxon>Paractinoplanes</taxon>
    </lineage>
</organism>